<feature type="chain" id="PRO_5015059938" evidence="1">
    <location>
        <begin position="21"/>
        <end position="378"/>
    </location>
</feature>
<dbReference type="CDD" id="cd06257">
    <property type="entry name" value="DnaJ"/>
    <property type="match status" value="1"/>
</dbReference>
<dbReference type="InterPro" id="IPR002939">
    <property type="entry name" value="DnaJ_C"/>
</dbReference>
<dbReference type="GO" id="GO:0030544">
    <property type="term" value="F:Hsp70 protein binding"/>
    <property type="evidence" value="ECO:0007669"/>
    <property type="project" value="InterPro"/>
</dbReference>
<dbReference type="Gene3D" id="2.60.260.20">
    <property type="entry name" value="Urease metallochaperone UreE, N-terminal domain"/>
    <property type="match status" value="2"/>
</dbReference>
<feature type="domain" description="J" evidence="2">
    <location>
        <begin position="46"/>
        <end position="110"/>
    </location>
</feature>
<dbReference type="InterPro" id="IPR044713">
    <property type="entry name" value="DNJA1/2-like"/>
</dbReference>
<evidence type="ECO:0000256" key="1">
    <source>
        <dbReference type="SAM" id="SignalP"/>
    </source>
</evidence>
<dbReference type="Proteomes" id="UP000078555">
    <property type="component" value="Unassembled WGS sequence"/>
</dbReference>
<reference evidence="5 6" key="1">
    <citation type="submission" date="2016-05" db="EMBL/GenBank/DDBJ databases">
        <authorList>
            <person name="Naeem Raeece"/>
        </authorList>
    </citation>
    <scope>NUCLEOTIDE SEQUENCE [LARGE SCALE GENOMIC DNA]</scope>
</reference>
<dbReference type="Pfam" id="PF01556">
    <property type="entry name" value="DnaJ_C"/>
    <property type="match status" value="1"/>
</dbReference>
<dbReference type="InterPro" id="IPR008971">
    <property type="entry name" value="HSP40/DnaJ_pept-bd"/>
</dbReference>
<dbReference type="GO" id="GO:0006457">
    <property type="term" value="P:protein folding"/>
    <property type="evidence" value="ECO:0007669"/>
    <property type="project" value="InterPro"/>
</dbReference>
<accession>A0A1A8Z1J7</accession>
<dbReference type="CDD" id="cd10747">
    <property type="entry name" value="DnaJ_C"/>
    <property type="match status" value="1"/>
</dbReference>
<evidence type="ECO:0000259" key="2">
    <source>
        <dbReference type="PROSITE" id="PS50076"/>
    </source>
</evidence>
<name>A0A1A8Z1J7_PLAOA</name>
<dbReference type="SUPFAM" id="SSF49493">
    <property type="entry name" value="HSP40/DnaJ peptide-binding domain"/>
    <property type="match status" value="2"/>
</dbReference>
<dbReference type="EMBL" id="FLRD01000106">
    <property type="protein sequence ID" value="SBT37636.1"/>
    <property type="molecule type" value="Genomic_DNA"/>
</dbReference>
<dbReference type="PROSITE" id="PS50076">
    <property type="entry name" value="DNAJ_2"/>
    <property type="match status" value="1"/>
</dbReference>
<dbReference type="EMBL" id="FLRE01000137">
    <property type="protein sequence ID" value="SBT38349.1"/>
    <property type="molecule type" value="Genomic_DNA"/>
</dbReference>
<dbReference type="Gene3D" id="1.10.287.110">
    <property type="entry name" value="DnaJ domain"/>
    <property type="match status" value="1"/>
</dbReference>
<reference evidence="3" key="2">
    <citation type="submission" date="2016-05" db="EMBL/GenBank/DDBJ databases">
        <authorList>
            <person name="Lavstsen T."/>
            <person name="Jespersen J.S."/>
        </authorList>
    </citation>
    <scope>NUCLEOTIDE SEQUENCE [LARGE SCALE GENOMIC DNA]</scope>
</reference>
<dbReference type="InterPro" id="IPR036869">
    <property type="entry name" value="J_dom_sf"/>
</dbReference>
<dbReference type="Pfam" id="PF00226">
    <property type="entry name" value="DnaJ"/>
    <property type="match status" value="1"/>
</dbReference>
<keyword evidence="1" id="KW-0732">Signal</keyword>
<protein>
    <submittedName>
        <fullName evidence="3">DnaJ protein, putative</fullName>
    </submittedName>
</protein>
<proteinExistence type="predicted"/>
<evidence type="ECO:0000313" key="3">
    <source>
        <dbReference type="EMBL" id="SBT37636.1"/>
    </source>
</evidence>
<evidence type="ECO:0000313" key="4">
    <source>
        <dbReference type="EMBL" id="SBT38349.1"/>
    </source>
</evidence>
<evidence type="ECO:0000313" key="6">
    <source>
        <dbReference type="Proteomes" id="UP000078555"/>
    </source>
</evidence>
<dbReference type="PANTHER" id="PTHR43888">
    <property type="entry name" value="DNAJ-LIKE-2, ISOFORM A-RELATED"/>
    <property type="match status" value="1"/>
</dbReference>
<dbReference type="Proteomes" id="UP000078550">
    <property type="component" value="Unassembled WGS sequence"/>
</dbReference>
<dbReference type="InterPro" id="IPR018253">
    <property type="entry name" value="DnaJ_domain_CS"/>
</dbReference>
<keyword evidence="6" id="KW-1185">Reference proteome</keyword>
<dbReference type="SUPFAM" id="SSF46565">
    <property type="entry name" value="Chaperone J-domain"/>
    <property type="match status" value="1"/>
</dbReference>
<dbReference type="SMART" id="SM00271">
    <property type="entry name" value="DnaJ"/>
    <property type="match status" value="1"/>
</dbReference>
<evidence type="ECO:0000313" key="5">
    <source>
        <dbReference type="Proteomes" id="UP000078550"/>
    </source>
</evidence>
<dbReference type="InterPro" id="IPR001623">
    <property type="entry name" value="DnaJ_domain"/>
</dbReference>
<feature type="signal peptide" evidence="1">
    <location>
        <begin position="1"/>
        <end position="20"/>
    </location>
</feature>
<dbReference type="GO" id="GO:0051082">
    <property type="term" value="F:unfolded protein binding"/>
    <property type="evidence" value="ECO:0007669"/>
    <property type="project" value="InterPro"/>
</dbReference>
<gene>
    <name evidence="3" type="ORF">POVWA1_036280</name>
    <name evidence="4" type="ORF">POVWA2_035570</name>
</gene>
<dbReference type="FunFam" id="2.60.260.20:FF:000013">
    <property type="entry name" value="DnaJ subfamily B member 11"/>
    <property type="match status" value="1"/>
</dbReference>
<dbReference type="AlphaFoldDB" id="A0A1A8Z1J7"/>
<organism evidence="3 6">
    <name type="scientific">Plasmodium ovale wallikeri</name>
    <dbReference type="NCBI Taxonomy" id="864142"/>
    <lineage>
        <taxon>Eukaryota</taxon>
        <taxon>Sar</taxon>
        <taxon>Alveolata</taxon>
        <taxon>Apicomplexa</taxon>
        <taxon>Aconoidasida</taxon>
        <taxon>Haemosporida</taxon>
        <taxon>Plasmodiidae</taxon>
        <taxon>Plasmodium</taxon>
        <taxon>Plasmodium (Plasmodium)</taxon>
    </lineage>
</organism>
<dbReference type="PRINTS" id="PR00625">
    <property type="entry name" value="JDOMAIN"/>
</dbReference>
<dbReference type="PROSITE" id="PS00636">
    <property type="entry name" value="DNAJ_1"/>
    <property type="match status" value="1"/>
</dbReference>
<sequence length="378" mass="44063">MIKRRIYLTFLFLLILKTFTINKKWKVFIDAWYAHEDMEEDFGNTHLYDVLGVEKDATTEEIKKSFRKLSKKYHPDKAKDQNSNNKFSEIAEAYEILSDEEKRKVYDLHGLEAAKNVERHKGEDDPMDSFNFYDSFFGDGFRREEKKKADNLTIHVEMNLEQLYSGEFFSVIYTRDVNCLKGDDCIIRKPECSGKGHKTTTEQVAPGFIMQKKVKDENCIDRGKAWNPKCSYCPNGMKEEKTTELTLEVEPGMANYDKIVFEKKGKQEIGHENGDVVFIIQTKKHKTYVRKNNDLHQTYEISLKDALIGFSKDIDHISGKPIHINKQTVTFHNDILKVQNKGMPIRNTNKFGDLYITFSVQFPKKLTEEQKKGISDLF</sequence>
<dbReference type="Gene3D" id="2.10.230.10">
    <property type="entry name" value="Heat shock protein DnaJ, cysteine-rich domain"/>
    <property type="match status" value="1"/>
</dbReference>